<name>A0A2P5HK70_DIAHE</name>
<protein>
    <submittedName>
        <fullName evidence="2">Uncharacterized protein</fullName>
    </submittedName>
</protein>
<dbReference type="InParanoid" id="A0A2P5HK70"/>
<gene>
    <name evidence="2" type="ORF">DHEL01_v210950</name>
</gene>
<proteinExistence type="predicted"/>
<keyword evidence="3" id="KW-1185">Reference proteome</keyword>
<evidence type="ECO:0000313" key="3">
    <source>
        <dbReference type="Proteomes" id="UP000094444"/>
    </source>
</evidence>
<sequence length="284" mass="32100">MLWLRGNPPNKKEPAPPGGYDYEIRELDVKKPSNFKKTDTRGLRAKEYYFLASSSPDYLLSRLTLAYRYLSLGKPSAGEKVSLAPKPTDPIEFHIKAQAPVTKPDLFEFTKGRMDLHPAVIMRAMPEGVFQLLPAQIDIDAGDALWLVATRYVKGGPFRPWNSSAAQVDTAKMMVRRKVDSVMGHLASGKLMANGQLSGKAVTGKDALRERRFKRPRPDRHAESPPNDSQPEWIREILRPVTFKAQPSDDWDQPSDDRDQQETKPQGGLRNRLPRGLPPERKLY</sequence>
<organism evidence="2 3">
    <name type="scientific">Diaporthe helianthi</name>
    <dbReference type="NCBI Taxonomy" id="158607"/>
    <lineage>
        <taxon>Eukaryota</taxon>
        <taxon>Fungi</taxon>
        <taxon>Dikarya</taxon>
        <taxon>Ascomycota</taxon>
        <taxon>Pezizomycotina</taxon>
        <taxon>Sordariomycetes</taxon>
        <taxon>Sordariomycetidae</taxon>
        <taxon>Diaporthales</taxon>
        <taxon>Diaporthaceae</taxon>
        <taxon>Diaporthe</taxon>
    </lineage>
</organism>
<accession>A0A2P5HK70</accession>
<dbReference type="AlphaFoldDB" id="A0A2P5HK70"/>
<comment type="caution">
    <text evidence="2">The sequence shown here is derived from an EMBL/GenBank/DDBJ whole genome shotgun (WGS) entry which is preliminary data.</text>
</comment>
<feature type="region of interest" description="Disordered" evidence="1">
    <location>
        <begin position="200"/>
        <end position="284"/>
    </location>
</feature>
<evidence type="ECO:0000256" key="1">
    <source>
        <dbReference type="SAM" id="MobiDB-lite"/>
    </source>
</evidence>
<dbReference type="OrthoDB" id="5227331at2759"/>
<evidence type="ECO:0000313" key="2">
    <source>
        <dbReference type="EMBL" id="POS70655.1"/>
    </source>
</evidence>
<dbReference type="EMBL" id="MAVT02001543">
    <property type="protein sequence ID" value="POS70655.1"/>
    <property type="molecule type" value="Genomic_DNA"/>
</dbReference>
<dbReference type="Proteomes" id="UP000094444">
    <property type="component" value="Unassembled WGS sequence"/>
</dbReference>
<reference evidence="2" key="1">
    <citation type="submission" date="2017-09" db="EMBL/GenBank/DDBJ databases">
        <title>Polyketide synthases of a Diaporthe helianthi virulent isolate.</title>
        <authorList>
            <person name="Baroncelli R."/>
        </authorList>
    </citation>
    <scope>NUCLEOTIDE SEQUENCE [LARGE SCALE GENOMIC DNA]</scope>
    <source>
        <strain evidence="2">7/96</strain>
    </source>
</reference>